<evidence type="ECO:0000313" key="2">
    <source>
        <dbReference type="Proteomes" id="UP001163321"/>
    </source>
</evidence>
<protein>
    <submittedName>
        <fullName evidence="1">Uncharacterized protein</fullName>
    </submittedName>
</protein>
<dbReference type="EMBL" id="CM047591">
    <property type="protein sequence ID" value="KAI9918407.1"/>
    <property type="molecule type" value="Genomic_DNA"/>
</dbReference>
<name>A0ACC0WII9_9STRA</name>
<comment type="caution">
    <text evidence="1">The sequence shown here is derived from an EMBL/GenBank/DDBJ whole genome shotgun (WGS) entry which is preliminary data.</text>
</comment>
<dbReference type="Proteomes" id="UP001163321">
    <property type="component" value="Chromosome 12"/>
</dbReference>
<accession>A0ACC0WII9</accession>
<keyword evidence="2" id="KW-1185">Reference proteome</keyword>
<reference evidence="1 2" key="1">
    <citation type="journal article" date="2022" name="bioRxiv">
        <title>The genome of the oomycete Peronosclerospora sorghi, a cosmopolitan pathogen of maize and sorghum, is inflated with dispersed pseudogenes.</title>
        <authorList>
            <person name="Fletcher K."/>
            <person name="Martin F."/>
            <person name="Isakeit T."/>
            <person name="Cavanaugh K."/>
            <person name="Magill C."/>
            <person name="Michelmore R."/>
        </authorList>
    </citation>
    <scope>NUCLEOTIDE SEQUENCE [LARGE SCALE GENOMIC DNA]</scope>
    <source>
        <strain evidence="1">P6</strain>
    </source>
</reference>
<evidence type="ECO:0000313" key="1">
    <source>
        <dbReference type="EMBL" id="KAI9918407.1"/>
    </source>
</evidence>
<organism evidence="1 2">
    <name type="scientific">Peronosclerospora sorghi</name>
    <dbReference type="NCBI Taxonomy" id="230839"/>
    <lineage>
        <taxon>Eukaryota</taxon>
        <taxon>Sar</taxon>
        <taxon>Stramenopiles</taxon>
        <taxon>Oomycota</taxon>
        <taxon>Peronosporomycetes</taxon>
        <taxon>Peronosporales</taxon>
        <taxon>Peronosporaceae</taxon>
        <taxon>Peronosclerospora</taxon>
    </lineage>
</organism>
<sequence length="230" mass="25051">MYLGVHVHPSVRSSTFLHSGVRVWLLVRLLLLLGRRAAPFPCRWCHRPTAWEAHLLSGPGILHADPGEAHHPVAAPALVLLWSSGCGIEAREAKTMEQRNSKGAQRNSSVGVNEAHLLSCFPLHAIDAGRLTLGPGSHASRFGLRLHSYSDRMCGVTKRIKKSRRMITSSNTVASACILSKIRSRSSSSIAIITGALASTFLSVIAYLVDTPRTDIPSAFMDTYKAFCCR</sequence>
<gene>
    <name evidence="1" type="ORF">PsorP6_011322</name>
</gene>
<proteinExistence type="predicted"/>